<proteinExistence type="predicted"/>
<dbReference type="Gene3D" id="1.10.287.950">
    <property type="entry name" value="Methyl-accepting chemotaxis protein"/>
    <property type="match status" value="1"/>
</dbReference>
<dbReference type="Gene3D" id="3.40.1710.10">
    <property type="entry name" value="abc type-2 transporter like domain"/>
    <property type="match status" value="1"/>
</dbReference>
<dbReference type="InterPro" id="IPR017500">
    <property type="entry name" value="Phage_infect_YhgE_N"/>
</dbReference>
<comment type="subcellular location">
    <subcellularLocation>
        <location evidence="1">Membrane</location>
        <topology evidence="1">Multi-pass membrane protein</topology>
    </subcellularLocation>
</comment>
<dbReference type="Proteomes" id="UP001555826">
    <property type="component" value="Unassembled WGS sequence"/>
</dbReference>
<evidence type="ECO:0000256" key="5">
    <source>
        <dbReference type="SAM" id="Phobius"/>
    </source>
</evidence>
<dbReference type="SUPFAM" id="SSF101967">
    <property type="entry name" value="Adhesin YadA, collagen-binding domain"/>
    <property type="match status" value="2"/>
</dbReference>
<sequence>MKLPRFSLPGLELARFRRATITKLAILAVVIVPLIYGGLYLWSNTDPVGRLENLQAVVVNSDVPATVTGVDGSPRTVDAGKELVEQLTGPDAAAGFHWRTATEEQAAQGLRDGDYAAVLRIPSGFSAALASTGGADPQQAKLSVTTDDAENYILGQVTNTIATTIRTKVATGATTNYLENVYVAFSSIHDSLGKAADGAGQLADGARKADEGAGSLVVGLGDLDKGAAQLVDGTGQLRSGSAQLATGTAKVATGADGAATGAGQLATGLDQLRTATKDLPAQTAQRSAGASQVATGAGRVADGADAVAGAANRVLPALQQAQQLSPLVDQLLAQARQLSAASPDDANLAATVRSLEQAQQALADGSVAGIGQQVQQQVGALATGARQLSDGASAVSTGAGKLAAAAPALQQGVAKAADGADALATGTRQLATGAHSTADGASALSTGAARVDDGATALLNGTSKAKDGAGQLADGTQQLADGAGSLQSQLAQGQGKVPVYTGDAATDRAGVVAAPVAADRVKEHAVPRYSDGLAPLFVPVALWVGGMVTYMVLRAVSPRALASTASSYRAAVAGWVPGALLGVAQAVVLWLVLLLAVGIASPNPVATVAFAALVAVVFTAIHQCLNALLGGVGRLVALVLLVLQLTSAGGTYPVGTSPTFFEALHPFLPMSYAADGLRHLVTGAAAGPVLLDAGVLAAFGVLALSVTVLACHRRRTWTVAKLHPSLTL</sequence>
<dbReference type="PANTHER" id="PTHR43077">
    <property type="entry name" value="TRANSPORT PERMEASE YVFS-RELATED"/>
    <property type="match status" value="1"/>
</dbReference>
<feature type="transmembrane region" description="Helical" evidence="5">
    <location>
        <begin position="532"/>
        <end position="553"/>
    </location>
</feature>
<dbReference type="NCBIfam" id="TIGR03061">
    <property type="entry name" value="pip_yhgE_Nterm"/>
    <property type="match status" value="1"/>
</dbReference>
<evidence type="ECO:0000256" key="4">
    <source>
        <dbReference type="ARBA" id="ARBA00023136"/>
    </source>
</evidence>
<dbReference type="NCBIfam" id="TIGR03057">
    <property type="entry name" value="xxxLxxG_by_4"/>
    <property type="match status" value="3"/>
</dbReference>
<evidence type="ECO:0000259" key="6">
    <source>
        <dbReference type="Pfam" id="PF12698"/>
    </source>
</evidence>
<dbReference type="InterPro" id="IPR023908">
    <property type="entry name" value="xxxLxxG_rpt"/>
</dbReference>
<dbReference type="PANTHER" id="PTHR43077:SF5">
    <property type="entry name" value="PHAGE INFECTION PROTEIN"/>
    <property type="match status" value="1"/>
</dbReference>
<dbReference type="InterPro" id="IPR011049">
    <property type="entry name" value="Serralysin-like_metalloprot_C"/>
</dbReference>
<feature type="transmembrane region" description="Helical" evidence="5">
    <location>
        <begin position="689"/>
        <end position="711"/>
    </location>
</feature>
<gene>
    <name evidence="7" type="ORF">AB1207_07610</name>
</gene>
<comment type="caution">
    <text evidence="7">The sequence shown here is derived from an EMBL/GenBank/DDBJ whole genome shotgun (WGS) entry which is preliminary data.</text>
</comment>
<dbReference type="RefSeq" id="WP_367637361.1">
    <property type="nucleotide sequence ID" value="NZ_JBFNQN010000004.1"/>
</dbReference>
<name>A0ABV3P4Q7_9ACTN</name>
<accession>A0ABV3P4Q7</accession>
<evidence type="ECO:0000313" key="7">
    <source>
        <dbReference type="EMBL" id="MEW9264609.1"/>
    </source>
</evidence>
<keyword evidence="2 5" id="KW-0812">Transmembrane</keyword>
<feature type="transmembrane region" description="Helical" evidence="5">
    <location>
        <begin position="605"/>
        <end position="628"/>
    </location>
</feature>
<dbReference type="InterPro" id="IPR017501">
    <property type="entry name" value="Phage_infect_YhgE_C"/>
</dbReference>
<feature type="transmembrane region" description="Helical" evidence="5">
    <location>
        <begin position="21"/>
        <end position="42"/>
    </location>
</feature>
<protein>
    <submittedName>
        <fullName evidence="7">YhgE/Pip domain-containing protein</fullName>
    </submittedName>
</protein>
<reference evidence="7 8" key="1">
    <citation type="submission" date="2024-07" db="EMBL/GenBank/DDBJ databases">
        <authorList>
            <person name="Thanompreechachai J."/>
            <person name="Duangmal K."/>
        </authorList>
    </citation>
    <scope>NUCLEOTIDE SEQUENCE [LARGE SCALE GENOMIC DNA]</scope>
    <source>
        <strain evidence="7 8">KCTC 19886</strain>
    </source>
</reference>
<dbReference type="EMBL" id="JBFNQN010000004">
    <property type="protein sequence ID" value="MEW9264609.1"/>
    <property type="molecule type" value="Genomic_DNA"/>
</dbReference>
<feature type="transmembrane region" description="Helical" evidence="5">
    <location>
        <begin position="635"/>
        <end position="654"/>
    </location>
</feature>
<keyword evidence="8" id="KW-1185">Reference proteome</keyword>
<feature type="domain" description="ABC-2 type transporter transmembrane" evidence="6">
    <location>
        <begin position="336"/>
        <end position="708"/>
    </location>
</feature>
<evidence type="ECO:0000313" key="8">
    <source>
        <dbReference type="Proteomes" id="UP001555826"/>
    </source>
</evidence>
<keyword evidence="3 5" id="KW-1133">Transmembrane helix</keyword>
<keyword evidence="4 5" id="KW-0472">Membrane</keyword>
<dbReference type="Pfam" id="PF12698">
    <property type="entry name" value="ABC2_membrane_3"/>
    <property type="match status" value="1"/>
</dbReference>
<evidence type="ECO:0000256" key="1">
    <source>
        <dbReference type="ARBA" id="ARBA00004141"/>
    </source>
</evidence>
<feature type="transmembrane region" description="Helical" evidence="5">
    <location>
        <begin position="574"/>
        <end position="599"/>
    </location>
</feature>
<dbReference type="InterPro" id="IPR013525">
    <property type="entry name" value="ABC2_TM"/>
</dbReference>
<evidence type="ECO:0000256" key="3">
    <source>
        <dbReference type="ARBA" id="ARBA00022989"/>
    </source>
</evidence>
<dbReference type="NCBIfam" id="TIGR03062">
    <property type="entry name" value="pip_yhgE_Cterm"/>
    <property type="match status" value="1"/>
</dbReference>
<organism evidence="7 8">
    <name type="scientific">Kineococcus endophyticus</name>
    <dbReference type="NCBI Taxonomy" id="1181883"/>
    <lineage>
        <taxon>Bacteria</taxon>
        <taxon>Bacillati</taxon>
        <taxon>Actinomycetota</taxon>
        <taxon>Actinomycetes</taxon>
        <taxon>Kineosporiales</taxon>
        <taxon>Kineosporiaceae</taxon>
        <taxon>Kineococcus</taxon>
    </lineage>
</organism>
<dbReference type="InterPro" id="IPR051328">
    <property type="entry name" value="T7SS_ABC-Transporter"/>
</dbReference>
<evidence type="ECO:0000256" key="2">
    <source>
        <dbReference type="ARBA" id="ARBA00022692"/>
    </source>
</evidence>